<dbReference type="EMBL" id="JACXVP010000010">
    <property type="protein sequence ID" value="KAG5579411.1"/>
    <property type="molecule type" value="Genomic_DNA"/>
</dbReference>
<keyword evidence="2" id="KW-1185">Reference proteome</keyword>
<dbReference type="AlphaFoldDB" id="A0A9J5WU78"/>
<sequence>MKGSPLHNPQFKCSNCIHFPGAHVACIEERLVQTVAALLQYFISCLPTQFPEDDEYLTTKGKWSKGNEYQAHASIAEQMSATEHGQKTC</sequence>
<accession>A0A9J5WU78</accession>
<gene>
    <name evidence="1" type="ORF">H5410_050038</name>
</gene>
<name>A0A9J5WU78_SOLCO</name>
<evidence type="ECO:0000313" key="1">
    <source>
        <dbReference type="EMBL" id="KAG5579411.1"/>
    </source>
</evidence>
<organism evidence="1 2">
    <name type="scientific">Solanum commersonii</name>
    <name type="common">Commerson's wild potato</name>
    <name type="synonym">Commerson's nightshade</name>
    <dbReference type="NCBI Taxonomy" id="4109"/>
    <lineage>
        <taxon>Eukaryota</taxon>
        <taxon>Viridiplantae</taxon>
        <taxon>Streptophyta</taxon>
        <taxon>Embryophyta</taxon>
        <taxon>Tracheophyta</taxon>
        <taxon>Spermatophyta</taxon>
        <taxon>Magnoliopsida</taxon>
        <taxon>eudicotyledons</taxon>
        <taxon>Gunneridae</taxon>
        <taxon>Pentapetalae</taxon>
        <taxon>asterids</taxon>
        <taxon>lamiids</taxon>
        <taxon>Solanales</taxon>
        <taxon>Solanaceae</taxon>
        <taxon>Solanoideae</taxon>
        <taxon>Solaneae</taxon>
        <taxon>Solanum</taxon>
    </lineage>
</organism>
<dbReference type="Proteomes" id="UP000824120">
    <property type="component" value="Chromosome 10"/>
</dbReference>
<reference evidence="1 2" key="1">
    <citation type="submission" date="2020-09" db="EMBL/GenBank/DDBJ databases">
        <title>De no assembly of potato wild relative species, Solanum commersonii.</title>
        <authorList>
            <person name="Cho K."/>
        </authorList>
    </citation>
    <scope>NUCLEOTIDE SEQUENCE [LARGE SCALE GENOMIC DNA]</scope>
    <source>
        <strain evidence="1">LZ3.2</strain>
        <tissue evidence="1">Leaf</tissue>
    </source>
</reference>
<protein>
    <submittedName>
        <fullName evidence="1">Uncharacterized protein</fullName>
    </submittedName>
</protein>
<comment type="caution">
    <text evidence="1">The sequence shown here is derived from an EMBL/GenBank/DDBJ whole genome shotgun (WGS) entry which is preliminary data.</text>
</comment>
<evidence type="ECO:0000313" key="2">
    <source>
        <dbReference type="Proteomes" id="UP000824120"/>
    </source>
</evidence>
<proteinExistence type="predicted"/>